<gene>
    <name evidence="2" type="ORF">FHQ07_00220</name>
</gene>
<dbReference type="AlphaFoldDB" id="A0A5B7ZMV9"/>
<evidence type="ECO:0000256" key="1">
    <source>
        <dbReference type="SAM" id="SignalP"/>
    </source>
</evidence>
<dbReference type="KEGG" id="thes:FHQ07_00220"/>
<feature type="signal peptide" evidence="1">
    <location>
        <begin position="1"/>
        <end position="21"/>
    </location>
</feature>
<dbReference type="Proteomes" id="UP000308149">
    <property type="component" value="Chromosome"/>
</dbReference>
<reference evidence="2 3" key="1">
    <citation type="submission" date="2019-06" db="EMBL/GenBank/DDBJ databases">
        <title>Thermomonas aquatica sp. nov., isolated from an industrial wastewater treatment plant.</title>
        <authorList>
            <person name="Jeon J.H."/>
            <person name="Park D.-S."/>
        </authorList>
    </citation>
    <scope>NUCLEOTIDE SEQUENCE [LARGE SCALE GENOMIC DNA]</scope>
    <source>
        <strain evidence="2 3">SY21</strain>
    </source>
</reference>
<sequence length="152" mass="15626">MKKFAFALVALSAAFVAPAIAQGQNKSDWDKIVLEDKAGNVMTSTGGDYQTADVGKLLIVGEHMMLGDATKAKVVYYELDDEGKVVDKCVKDYTDPDTYIIDAVCTPAAAWLNGGHISGANAGVIAGAAVIGAALINSGSSKDNGAISTGAR</sequence>
<keyword evidence="1" id="KW-0732">Signal</keyword>
<keyword evidence="3" id="KW-1185">Reference proteome</keyword>
<dbReference type="RefSeq" id="WP_139714742.1">
    <property type="nucleotide sequence ID" value="NZ_CP040871.1"/>
</dbReference>
<dbReference type="EMBL" id="CP040871">
    <property type="protein sequence ID" value="QDA55853.1"/>
    <property type="molecule type" value="Genomic_DNA"/>
</dbReference>
<evidence type="ECO:0000313" key="2">
    <source>
        <dbReference type="EMBL" id="QDA55853.1"/>
    </source>
</evidence>
<evidence type="ECO:0000313" key="3">
    <source>
        <dbReference type="Proteomes" id="UP000308149"/>
    </source>
</evidence>
<feature type="chain" id="PRO_5022710197" evidence="1">
    <location>
        <begin position="22"/>
        <end position="152"/>
    </location>
</feature>
<protein>
    <submittedName>
        <fullName evidence="2">Uncharacterized protein</fullName>
    </submittedName>
</protein>
<proteinExistence type="predicted"/>
<accession>A0A5B7ZMV9</accession>
<name>A0A5B7ZMV9_9GAMM</name>
<organism evidence="2 3">
    <name type="scientific">Thermomonas aquatica</name>
    <dbReference type="NCBI Taxonomy" id="2202149"/>
    <lineage>
        <taxon>Bacteria</taxon>
        <taxon>Pseudomonadati</taxon>
        <taxon>Pseudomonadota</taxon>
        <taxon>Gammaproteobacteria</taxon>
        <taxon>Lysobacterales</taxon>
        <taxon>Lysobacteraceae</taxon>
        <taxon>Thermomonas</taxon>
    </lineage>
</organism>